<feature type="domain" description="RNA polymerase sigma-70 region 2" evidence="7">
    <location>
        <begin position="58"/>
        <end position="125"/>
    </location>
</feature>
<dbReference type="SUPFAM" id="SSF88659">
    <property type="entry name" value="Sigma3 and sigma4 domains of RNA polymerase sigma factors"/>
    <property type="match status" value="1"/>
</dbReference>
<dbReference type="SUPFAM" id="SSF88946">
    <property type="entry name" value="Sigma2 domain of RNA polymerase sigma factors"/>
    <property type="match status" value="1"/>
</dbReference>
<proteinExistence type="inferred from homology"/>
<keyword evidence="4" id="KW-0238">DNA-binding</keyword>
<dbReference type="GO" id="GO:0003677">
    <property type="term" value="F:DNA binding"/>
    <property type="evidence" value="ECO:0007669"/>
    <property type="project" value="UniProtKB-KW"/>
</dbReference>
<dbReference type="Pfam" id="PF04542">
    <property type="entry name" value="Sigma70_r2"/>
    <property type="match status" value="1"/>
</dbReference>
<dbReference type="Gene3D" id="1.10.10.10">
    <property type="entry name" value="Winged helix-like DNA-binding domain superfamily/Winged helix DNA-binding domain"/>
    <property type="match status" value="1"/>
</dbReference>
<organism evidence="9 10">
    <name type="scientific">Microcella alkaliphila</name>
    <dbReference type="NCBI Taxonomy" id="279828"/>
    <lineage>
        <taxon>Bacteria</taxon>
        <taxon>Bacillati</taxon>
        <taxon>Actinomycetota</taxon>
        <taxon>Actinomycetes</taxon>
        <taxon>Micrococcales</taxon>
        <taxon>Microbacteriaceae</taxon>
        <taxon>Microcella</taxon>
    </lineage>
</organism>
<comment type="caution">
    <text evidence="9">The sequence shown here is derived from an EMBL/GenBank/DDBJ whole genome shotgun (WGS) entry which is preliminary data.</text>
</comment>
<dbReference type="AlphaFoldDB" id="A0A4Q7TJQ5"/>
<keyword evidence="2" id="KW-0805">Transcription regulation</keyword>
<dbReference type="InterPro" id="IPR013324">
    <property type="entry name" value="RNA_pol_sigma_r3/r4-like"/>
</dbReference>
<evidence type="ECO:0000259" key="8">
    <source>
        <dbReference type="Pfam" id="PF04545"/>
    </source>
</evidence>
<dbReference type="NCBIfam" id="NF007228">
    <property type="entry name" value="PRK09646.1"/>
    <property type="match status" value="1"/>
</dbReference>
<feature type="region of interest" description="Disordered" evidence="6">
    <location>
        <begin position="15"/>
        <end position="35"/>
    </location>
</feature>
<dbReference type="GO" id="GO:0006352">
    <property type="term" value="P:DNA-templated transcription initiation"/>
    <property type="evidence" value="ECO:0007669"/>
    <property type="project" value="InterPro"/>
</dbReference>
<evidence type="ECO:0000256" key="3">
    <source>
        <dbReference type="ARBA" id="ARBA00023082"/>
    </source>
</evidence>
<dbReference type="InterPro" id="IPR014284">
    <property type="entry name" value="RNA_pol_sigma-70_dom"/>
</dbReference>
<dbReference type="InterPro" id="IPR013325">
    <property type="entry name" value="RNA_pol_sigma_r2"/>
</dbReference>
<dbReference type="PANTHER" id="PTHR43133:SF66">
    <property type="entry name" value="ECF RNA POLYMERASE SIGMA FACTOR SIGK"/>
    <property type="match status" value="1"/>
</dbReference>
<sequence length="217" mass="24122">MTRVLSDYAPEAATTWNAGAVHPEPEVATDDATPPTADEATALLTRVATGDQRAFSDLYDLIAPRMLGLVRHVLKDHAQSEEVVQEVLLEVWQTASRFDPNKGKAVTWMLTMAHRRAIDRVRSAQASRDRDTKIGIRDLGRDVDTVSETVEISIEHKRVEKAMARLSDLQRQAVELAYYGGYTQSEVAEMLNIPLGTVKTRLRDGLIRLRTELGVAS</sequence>
<dbReference type="InterPro" id="IPR036388">
    <property type="entry name" value="WH-like_DNA-bd_sf"/>
</dbReference>
<dbReference type="OrthoDB" id="9784272at2"/>
<evidence type="ECO:0000259" key="7">
    <source>
        <dbReference type="Pfam" id="PF04542"/>
    </source>
</evidence>
<reference evidence="9 10" key="1">
    <citation type="journal article" date="2015" name="Stand. Genomic Sci.">
        <title>Genomic Encyclopedia of Bacterial and Archaeal Type Strains, Phase III: the genomes of soil and plant-associated and newly described type strains.</title>
        <authorList>
            <person name="Whitman W.B."/>
            <person name="Woyke T."/>
            <person name="Klenk H.P."/>
            <person name="Zhou Y."/>
            <person name="Lilburn T.G."/>
            <person name="Beck B.J."/>
            <person name="De Vos P."/>
            <person name="Vandamme P."/>
            <person name="Eisen J.A."/>
            <person name="Garrity G."/>
            <person name="Hugenholtz P."/>
            <person name="Kyrpides N.C."/>
        </authorList>
    </citation>
    <scope>NUCLEOTIDE SEQUENCE [LARGE SCALE GENOMIC DNA]</scope>
    <source>
        <strain evidence="9 10">AC4r</strain>
    </source>
</reference>
<name>A0A4Q7TJQ5_9MICO</name>
<evidence type="ECO:0000256" key="4">
    <source>
        <dbReference type="ARBA" id="ARBA00023125"/>
    </source>
</evidence>
<evidence type="ECO:0000256" key="5">
    <source>
        <dbReference type="ARBA" id="ARBA00023163"/>
    </source>
</evidence>
<dbReference type="PANTHER" id="PTHR43133">
    <property type="entry name" value="RNA POLYMERASE ECF-TYPE SIGMA FACTO"/>
    <property type="match status" value="1"/>
</dbReference>
<dbReference type="Gene3D" id="1.10.1740.10">
    <property type="match status" value="1"/>
</dbReference>
<evidence type="ECO:0000313" key="9">
    <source>
        <dbReference type="EMBL" id="RZT60673.1"/>
    </source>
</evidence>
<dbReference type="CDD" id="cd06171">
    <property type="entry name" value="Sigma70_r4"/>
    <property type="match status" value="1"/>
</dbReference>
<evidence type="ECO:0000256" key="6">
    <source>
        <dbReference type="SAM" id="MobiDB-lite"/>
    </source>
</evidence>
<keyword evidence="5" id="KW-0804">Transcription</keyword>
<dbReference type="InterPro" id="IPR007627">
    <property type="entry name" value="RNA_pol_sigma70_r2"/>
</dbReference>
<dbReference type="GO" id="GO:0016987">
    <property type="term" value="F:sigma factor activity"/>
    <property type="evidence" value="ECO:0007669"/>
    <property type="project" value="UniProtKB-KW"/>
</dbReference>
<dbReference type="EMBL" id="SGXT01000014">
    <property type="protein sequence ID" value="RZT60673.1"/>
    <property type="molecule type" value="Genomic_DNA"/>
</dbReference>
<dbReference type="Pfam" id="PF04545">
    <property type="entry name" value="Sigma70_r4"/>
    <property type="match status" value="1"/>
</dbReference>
<evidence type="ECO:0000313" key="10">
    <source>
        <dbReference type="Proteomes" id="UP000292408"/>
    </source>
</evidence>
<evidence type="ECO:0000256" key="1">
    <source>
        <dbReference type="ARBA" id="ARBA00010641"/>
    </source>
</evidence>
<gene>
    <name evidence="9" type="ORF">EV140_1185</name>
</gene>
<keyword evidence="10" id="KW-1185">Reference proteome</keyword>
<dbReference type="RefSeq" id="WP_130282039.1">
    <property type="nucleotide sequence ID" value="NZ_SGXT01000014.1"/>
</dbReference>
<dbReference type="InterPro" id="IPR007630">
    <property type="entry name" value="RNA_pol_sigma70_r4"/>
</dbReference>
<dbReference type="Proteomes" id="UP000292408">
    <property type="component" value="Unassembled WGS sequence"/>
</dbReference>
<dbReference type="InterPro" id="IPR039425">
    <property type="entry name" value="RNA_pol_sigma-70-like"/>
</dbReference>
<dbReference type="NCBIfam" id="TIGR02937">
    <property type="entry name" value="sigma70-ECF"/>
    <property type="match status" value="1"/>
</dbReference>
<feature type="domain" description="RNA polymerase sigma-70 region 4" evidence="8">
    <location>
        <begin position="162"/>
        <end position="210"/>
    </location>
</feature>
<comment type="similarity">
    <text evidence="1">Belongs to the sigma-70 factor family. ECF subfamily.</text>
</comment>
<keyword evidence="3" id="KW-0731">Sigma factor</keyword>
<protein>
    <submittedName>
        <fullName evidence="9">RNA polymerase ECF family sigma subunit</fullName>
    </submittedName>
</protein>
<accession>A0A4Q7TJQ5</accession>
<evidence type="ECO:0000256" key="2">
    <source>
        <dbReference type="ARBA" id="ARBA00023015"/>
    </source>
</evidence>